<organism evidence="2 3">
    <name type="scientific">Ornithinimicrobium humiphilum</name>
    <dbReference type="NCBI Taxonomy" id="125288"/>
    <lineage>
        <taxon>Bacteria</taxon>
        <taxon>Bacillati</taxon>
        <taxon>Actinomycetota</taxon>
        <taxon>Actinomycetes</taxon>
        <taxon>Micrococcales</taxon>
        <taxon>Ornithinimicrobiaceae</taxon>
        <taxon>Ornithinimicrobium</taxon>
    </lineage>
</organism>
<feature type="compositionally biased region" description="Basic and acidic residues" evidence="1">
    <location>
        <begin position="33"/>
        <end position="44"/>
    </location>
</feature>
<accession>A0A543KLJ2</accession>
<evidence type="ECO:0000313" key="3">
    <source>
        <dbReference type="Proteomes" id="UP000315133"/>
    </source>
</evidence>
<evidence type="ECO:0000313" key="2">
    <source>
        <dbReference type="EMBL" id="TQM95931.1"/>
    </source>
</evidence>
<sequence>MTNEPQRSARVNPAPLRRVRGADRAYRGGMSDSQHEHHDGHDSDDAQGTVSEGGSGSLGAETSQGGADSVPDTPDVNTTTDTDAVDINEPSQEGDAERRHADESDVAPD</sequence>
<dbReference type="AlphaFoldDB" id="A0A543KLJ2"/>
<name>A0A543KLJ2_9MICO</name>
<dbReference type="Proteomes" id="UP000315133">
    <property type="component" value="Unassembled WGS sequence"/>
</dbReference>
<dbReference type="EMBL" id="VFPU01000001">
    <property type="protein sequence ID" value="TQM95931.1"/>
    <property type="molecule type" value="Genomic_DNA"/>
</dbReference>
<protein>
    <submittedName>
        <fullName evidence="2">Uncharacterized protein</fullName>
    </submittedName>
</protein>
<keyword evidence="3" id="KW-1185">Reference proteome</keyword>
<feature type="region of interest" description="Disordered" evidence="1">
    <location>
        <begin position="1"/>
        <end position="109"/>
    </location>
</feature>
<proteinExistence type="predicted"/>
<reference evidence="2 3" key="1">
    <citation type="submission" date="2019-06" db="EMBL/GenBank/DDBJ databases">
        <title>Sequencing the genomes of 1000 actinobacteria strains.</title>
        <authorList>
            <person name="Klenk H.-P."/>
        </authorList>
    </citation>
    <scope>NUCLEOTIDE SEQUENCE [LARGE SCALE GENOMIC DNA]</scope>
    <source>
        <strain evidence="2 3">DSM 12362</strain>
    </source>
</reference>
<feature type="compositionally biased region" description="Low complexity" evidence="1">
    <location>
        <begin position="70"/>
        <end position="82"/>
    </location>
</feature>
<gene>
    <name evidence="2" type="ORF">FB476_0782</name>
</gene>
<evidence type="ECO:0000256" key="1">
    <source>
        <dbReference type="SAM" id="MobiDB-lite"/>
    </source>
</evidence>
<comment type="caution">
    <text evidence="2">The sequence shown here is derived from an EMBL/GenBank/DDBJ whole genome shotgun (WGS) entry which is preliminary data.</text>
</comment>